<sequence length="920" mass="107759">MTDELSPLFLINKNEKKKKTVNKEDIDNGQNQISKAIFQQKRKVLFGQKIEEEKGKEEQRTKSQSNNFARKLCDDEFISHDLKVSTFKRSQSTQSTPQKRVYSSRSPCLVDSVYFQHQSVNLKMKQLKQKEQSKQIYLNRDANIGTTSIKQPIKRTPVDIQLTQFEDTIESIGLEDLEWEEQHSLTEESSPMKRRRSPIVPMFKSQMKITKLPFTKFTPKTIEFQPIAPMSWILEGKEPTREEISSNIELYSDMTTFISNKDLWRKNNLLDHLSYYADSERISVLACTWNVNQCVFSRGEIDRLTSGIKNKPDIIVIGLEELEMSFDAIITGKKFSDKSIQWEALLQESINRGQNTYIELGYYQLCGVVLYVFFDERLKSHITDVGYGDMRVGAMSGKLANKGGVAYRMRIYDSTICFVVSHLAAHQNFCDKRNEDWNEISKMKIRYFDVGSGCRKVVELLQHDVVIWMGDLNYRIDMDDVEVRKCMKMKNYLELIKHDQLLYCMQSNKVFNHFCEAAIKFAPTFKIKIGKQGMYEENRIPSWCDRVLWKTENRHNVEVKEYMSHELYCSDHKPVTCFMSIDLQRTNIKLQQTVINYLDKVEKIYSKVVCPKIIIEPSIITIDQIKIFEKYQFKVQLKNIGKFGTCYEIENSDGRIFKDEWLSIKKCEGFIDILEGKDVVSIDCEICIDEKYVWMYQEQNSLMKVIKIKLGEGNEFITFSIVLKTTPNIIGMNLESLNRLNKPLISNDKIQKKYQPIPFFIPKEIYRLIDYIIQHYEPNCFVKKDPCNYLKEQLIEVIQCLNKEKEFISGPIQLYCDALLLVLSGLHKCVIFYSFTDSDLVLNDQTLLQVVNFIIPDEYNHLFVYLISFLKKLICLGENELLLISRFTPPIFRCFDPNKLLPFTHFLEYVLHSPLSLFYQ</sequence>
<evidence type="ECO:0000259" key="1">
    <source>
        <dbReference type="SMART" id="SM00128"/>
    </source>
</evidence>
<dbReference type="InterPro" id="IPR036691">
    <property type="entry name" value="Endo/exonu/phosph_ase_sf"/>
</dbReference>
<proteinExistence type="predicted"/>
<evidence type="ECO:0000313" key="3">
    <source>
        <dbReference type="Proteomes" id="UP001628156"/>
    </source>
</evidence>
<organism evidence="2 3">
    <name type="scientific">Entamoeba nuttalli</name>
    <dbReference type="NCBI Taxonomy" id="412467"/>
    <lineage>
        <taxon>Eukaryota</taxon>
        <taxon>Amoebozoa</taxon>
        <taxon>Evosea</taxon>
        <taxon>Archamoebae</taxon>
        <taxon>Mastigamoebida</taxon>
        <taxon>Entamoebidae</taxon>
        <taxon>Entamoeba</taxon>
    </lineage>
</organism>
<accession>A0ABQ0DPC1</accession>
<protein>
    <recommendedName>
        <fullName evidence="1">Inositol polyphosphate-related phosphatase domain-containing protein</fullName>
    </recommendedName>
</protein>
<evidence type="ECO:0000313" key="2">
    <source>
        <dbReference type="EMBL" id="GAB1224700.1"/>
    </source>
</evidence>
<dbReference type="InterPro" id="IPR047078">
    <property type="entry name" value="RhoGAP_OCRL1"/>
</dbReference>
<dbReference type="SUPFAM" id="SSF56219">
    <property type="entry name" value="DNase I-like"/>
    <property type="match status" value="1"/>
</dbReference>
<dbReference type="Gene3D" id="2.60.40.10">
    <property type="entry name" value="Immunoglobulins"/>
    <property type="match status" value="1"/>
</dbReference>
<dbReference type="Proteomes" id="UP001628156">
    <property type="component" value="Unassembled WGS sequence"/>
</dbReference>
<dbReference type="EMBL" id="BAAFRS010000216">
    <property type="protein sequence ID" value="GAB1224700.1"/>
    <property type="molecule type" value="Genomic_DNA"/>
</dbReference>
<name>A0ABQ0DPC1_9EUKA</name>
<reference evidence="2 3" key="1">
    <citation type="journal article" date="2019" name="PLoS Negl. Trop. Dis.">
        <title>Whole genome sequencing of Entamoeba nuttalli reveals mammalian host-related molecular signatures and a novel octapeptide-repeat surface protein.</title>
        <authorList>
            <person name="Tanaka M."/>
            <person name="Makiuchi T."/>
            <person name="Komiyama T."/>
            <person name="Shiina T."/>
            <person name="Osaki K."/>
            <person name="Tachibana H."/>
        </authorList>
    </citation>
    <scope>NUCLEOTIDE SEQUENCE [LARGE SCALE GENOMIC DNA]</scope>
    <source>
        <strain evidence="2 3">P19-061405</strain>
    </source>
</reference>
<feature type="domain" description="Inositol polyphosphate-related phosphatase" evidence="1">
    <location>
        <begin position="280"/>
        <end position="587"/>
    </location>
</feature>
<dbReference type="InterPro" id="IPR046985">
    <property type="entry name" value="IP5"/>
</dbReference>
<comment type="caution">
    <text evidence="2">The sequence shown here is derived from an EMBL/GenBank/DDBJ whole genome shotgun (WGS) entry which is preliminary data.</text>
</comment>
<dbReference type="PANTHER" id="PTHR11200:SF300">
    <property type="entry name" value="TYPE II INOSITOL 1,4,5-TRISPHOSPHATE 5-PHOSPHATASE"/>
    <property type="match status" value="1"/>
</dbReference>
<keyword evidence="3" id="KW-1185">Reference proteome</keyword>
<dbReference type="InterPro" id="IPR013783">
    <property type="entry name" value="Ig-like_fold"/>
</dbReference>
<dbReference type="SMART" id="SM00128">
    <property type="entry name" value="IPPc"/>
    <property type="match status" value="1"/>
</dbReference>
<dbReference type="PANTHER" id="PTHR11200">
    <property type="entry name" value="INOSITOL 5-PHOSPHATASE"/>
    <property type="match status" value="1"/>
</dbReference>
<dbReference type="Gene3D" id="3.60.10.10">
    <property type="entry name" value="Endonuclease/exonuclease/phosphatase"/>
    <property type="match status" value="1"/>
</dbReference>
<dbReference type="InterPro" id="IPR000300">
    <property type="entry name" value="IPPc"/>
</dbReference>
<gene>
    <name evidence="2" type="ORF">ENUP19_0216G0014</name>
</gene>
<dbReference type="CDD" id="cd04380">
    <property type="entry name" value="RhoGAP_OCRL1"/>
    <property type="match status" value="1"/>
</dbReference>
<dbReference type="Pfam" id="PF22669">
    <property type="entry name" value="Exo_endo_phos2"/>
    <property type="match status" value="1"/>
</dbReference>